<keyword evidence="3" id="KW-1185">Reference proteome</keyword>
<dbReference type="OrthoDB" id="780992at2759"/>
<accession>A0A2I0W855</accession>
<name>A0A2I0W855_9ASPA</name>
<dbReference type="AlphaFoldDB" id="A0A2I0W855"/>
<reference evidence="2 3" key="1">
    <citation type="journal article" date="2016" name="Sci. Rep.">
        <title>The Dendrobium catenatum Lindl. genome sequence provides insights into polysaccharide synthase, floral development and adaptive evolution.</title>
        <authorList>
            <person name="Zhang G.Q."/>
            <person name="Xu Q."/>
            <person name="Bian C."/>
            <person name="Tsai W.C."/>
            <person name="Yeh C.M."/>
            <person name="Liu K.W."/>
            <person name="Yoshida K."/>
            <person name="Zhang L.S."/>
            <person name="Chang S.B."/>
            <person name="Chen F."/>
            <person name="Shi Y."/>
            <person name="Su Y.Y."/>
            <person name="Zhang Y.Q."/>
            <person name="Chen L.J."/>
            <person name="Yin Y."/>
            <person name="Lin M."/>
            <person name="Huang H."/>
            <person name="Deng H."/>
            <person name="Wang Z.W."/>
            <person name="Zhu S.L."/>
            <person name="Zhao X."/>
            <person name="Deng C."/>
            <person name="Niu S.C."/>
            <person name="Huang J."/>
            <person name="Wang M."/>
            <person name="Liu G.H."/>
            <person name="Yang H.J."/>
            <person name="Xiao X.J."/>
            <person name="Hsiao Y.Y."/>
            <person name="Wu W.L."/>
            <person name="Chen Y.Y."/>
            <person name="Mitsuda N."/>
            <person name="Ohme-Takagi M."/>
            <person name="Luo Y.B."/>
            <person name="Van de Peer Y."/>
            <person name="Liu Z.J."/>
        </authorList>
    </citation>
    <scope>NUCLEOTIDE SEQUENCE [LARGE SCALE GENOMIC DNA]</scope>
    <source>
        <tissue evidence="2">The whole plant</tissue>
    </source>
</reference>
<gene>
    <name evidence="2" type="ORF">MA16_Dca008349</name>
</gene>
<sequence length="296" mass="32941">MQLRSHFALKQLGDISLFLGIQVLRTSTGYFLNQSHYASKLLNDAGYTDCKPALSPSSSPSKRTEPDRTLYSDPTLYRRLAGSLQYLSITRPDIAFATNAVCQHMQQPSNQDFKALTRLLRYIKGTLSYGLPITTGNLDLHTYTDADWASDASDRKSISGFCTFLGPNLISWTVKKQVTVAKSSTEAEYRSLSAAASEVIWLRRLAAELTLPQTKPTTIHCDNTSAMAIAKNPVFHARTKHIEIDYHFIREHISSGAIQLTHLSSKDQIADILTKSLSPARFNDLRSKLTIRSSNA</sequence>
<reference evidence="2 3" key="2">
    <citation type="journal article" date="2017" name="Nature">
        <title>The Apostasia genome and the evolution of orchids.</title>
        <authorList>
            <person name="Zhang G.Q."/>
            <person name="Liu K.W."/>
            <person name="Li Z."/>
            <person name="Lohaus R."/>
            <person name="Hsiao Y.Y."/>
            <person name="Niu S.C."/>
            <person name="Wang J.Y."/>
            <person name="Lin Y.C."/>
            <person name="Xu Q."/>
            <person name="Chen L.J."/>
            <person name="Yoshida K."/>
            <person name="Fujiwara S."/>
            <person name="Wang Z.W."/>
            <person name="Zhang Y.Q."/>
            <person name="Mitsuda N."/>
            <person name="Wang M."/>
            <person name="Liu G.H."/>
            <person name="Pecoraro L."/>
            <person name="Huang H.X."/>
            <person name="Xiao X.J."/>
            <person name="Lin M."/>
            <person name="Wu X.Y."/>
            <person name="Wu W.L."/>
            <person name="Chen Y.Y."/>
            <person name="Chang S.B."/>
            <person name="Sakamoto S."/>
            <person name="Ohme-Takagi M."/>
            <person name="Yagi M."/>
            <person name="Zeng S.J."/>
            <person name="Shen C.Y."/>
            <person name="Yeh C.M."/>
            <person name="Luo Y.B."/>
            <person name="Tsai W.C."/>
            <person name="Van de Peer Y."/>
            <person name="Liu Z.J."/>
        </authorList>
    </citation>
    <scope>NUCLEOTIDE SEQUENCE [LARGE SCALE GENOMIC DNA]</scope>
    <source>
        <tissue evidence="2">The whole plant</tissue>
    </source>
</reference>
<dbReference type="Pfam" id="PF07727">
    <property type="entry name" value="RVT_2"/>
    <property type="match status" value="1"/>
</dbReference>
<evidence type="ECO:0000259" key="1">
    <source>
        <dbReference type="Pfam" id="PF07727"/>
    </source>
</evidence>
<dbReference type="SUPFAM" id="SSF56672">
    <property type="entry name" value="DNA/RNA polymerases"/>
    <property type="match status" value="1"/>
</dbReference>
<evidence type="ECO:0000313" key="2">
    <source>
        <dbReference type="EMBL" id="PKU71820.1"/>
    </source>
</evidence>
<evidence type="ECO:0000313" key="3">
    <source>
        <dbReference type="Proteomes" id="UP000233837"/>
    </source>
</evidence>
<organism evidence="2 3">
    <name type="scientific">Dendrobium catenatum</name>
    <dbReference type="NCBI Taxonomy" id="906689"/>
    <lineage>
        <taxon>Eukaryota</taxon>
        <taxon>Viridiplantae</taxon>
        <taxon>Streptophyta</taxon>
        <taxon>Embryophyta</taxon>
        <taxon>Tracheophyta</taxon>
        <taxon>Spermatophyta</taxon>
        <taxon>Magnoliopsida</taxon>
        <taxon>Liliopsida</taxon>
        <taxon>Asparagales</taxon>
        <taxon>Orchidaceae</taxon>
        <taxon>Epidendroideae</taxon>
        <taxon>Malaxideae</taxon>
        <taxon>Dendrobiinae</taxon>
        <taxon>Dendrobium</taxon>
    </lineage>
</organism>
<feature type="domain" description="Reverse transcriptase Ty1/copia-type" evidence="1">
    <location>
        <begin position="2"/>
        <end position="56"/>
    </location>
</feature>
<dbReference type="PANTHER" id="PTHR11439:SF494">
    <property type="entry name" value="CYSTEINE-RICH RLK (RECEPTOR-LIKE PROTEIN KINASE) 8"/>
    <property type="match status" value="1"/>
</dbReference>
<dbReference type="CDD" id="cd09272">
    <property type="entry name" value="RNase_HI_RT_Ty1"/>
    <property type="match status" value="1"/>
</dbReference>
<dbReference type="EMBL" id="KZ502859">
    <property type="protein sequence ID" value="PKU71820.1"/>
    <property type="molecule type" value="Genomic_DNA"/>
</dbReference>
<dbReference type="InterPro" id="IPR013103">
    <property type="entry name" value="RVT_2"/>
</dbReference>
<proteinExistence type="predicted"/>
<protein>
    <submittedName>
        <fullName evidence="2">Putative mitochondrial protein</fullName>
    </submittedName>
</protein>
<dbReference type="Proteomes" id="UP000233837">
    <property type="component" value="Unassembled WGS sequence"/>
</dbReference>
<dbReference type="PANTHER" id="PTHR11439">
    <property type="entry name" value="GAG-POL-RELATED RETROTRANSPOSON"/>
    <property type="match status" value="1"/>
</dbReference>
<dbReference type="InterPro" id="IPR043502">
    <property type="entry name" value="DNA/RNA_pol_sf"/>
</dbReference>